<dbReference type="AlphaFoldDB" id="A0A1S9PCS6"/>
<organism evidence="1 2">
    <name type="scientific">Mucilaginibacter pedocola</name>
    <dbReference type="NCBI Taxonomy" id="1792845"/>
    <lineage>
        <taxon>Bacteria</taxon>
        <taxon>Pseudomonadati</taxon>
        <taxon>Bacteroidota</taxon>
        <taxon>Sphingobacteriia</taxon>
        <taxon>Sphingobacteriales</taxon>
        <taxon>Sphingobacteriaceae</taxon>
        <taxon>Mucilaginibacter</taxon>
    </lineage>
</organism>
<name>A0A1S9PCS6_9SPHI</name>
<accession>A0A1S9PCS6</accession>
<gene>
    <name evidence="1" type="ORF">BC343_08915</name>
</gene>
<keyword evidence="2" id="KW-1185">Reference proteome</keyword>
<evidence type="ECO:0000313" key="1">
    <source>
        <dbReference type="EMBL" id="OOQ58765.1"/>
    </source>
</evidence>
<dbReference type="Proteomes" id="UP000189739">
    <property type="component" value="Unassembled WGS sequence"/>
</dbReference>
<sequence>MFLFGSNFTGAHAFSKAHLAIRGLFTEHVKPEYTGLNTSSKFTHIPSKNRLSKLSAAEFEDENVRSGGSKKQIAKTNPADVFLNAWSFANLSNIVNHNLLPRKLTAVAAVSKIYLAIRVFRL</sequence>
<comment type="caution">
    <text evidence="1">The sequence shown here is derived from an EMBL/GenBank/DDBJ whole genome shotgun (WGS) entry which is preliminary data.</text>
</comment>
<protein>
    <submittedName>
        <fullName evidence="1">Uncharacterized protein</fullName>
    </submittedName>
</protein>
<evidence type="ECO:0000313" key="2">
    <source>
        <dbReference type="Proteomes" id="UP000189739"/>
    </source>
</evidence>
<reference evidence="1 2" key="1">
    <citation type="submission" date="2016-07" db="EMBL/GenBank/DDBJ databases">
        <title>Genomic analysis of zinc-resistant bacterium Mucilaginibacter pedocola TBZ30.</title>
        <authorList>
            <person name="Huang J."/>
            <person name="Tang J."/>
        </authorList>
    </citation>
    <scope>NUCLEOTIDE SEQUENCE [LARGE SCALE GENOMIC DNA]</scope>
    <source>
        <strain evidence="1 2">TBZ30</strain>
    </source>
</reference>
<dbReference type="EMBL" id="MBTF01000023">
    <property type="protein sequence ID" value="OOQ58765.1"/>
    <property type="molecule type" value="Genomic_DNA"/>
</dbReference>
<proteinExistence type="predicted"/>